<dbReference type="Proteomes" id="UP000009097">
    <property type="component" value="Unassembled WGS sequence"/>
</dbReference>
<dbReference type="GeneID" id="28959737"/>
<dbReference type="EMBL" id="DS231700">
    <property type="protein sequence ID" value="KNB02433.1"/>
    <property type="molecule type" value="Genomic_DNA"/>
</dbReference>
<dbReference type="RefSeq" id="XP_018240478.1">
    <property type="nucleotide sequence ID" value="XM_018399204.1"/>
</dbReference>
<dbReference type="AlphaFoldDB" id="A0A0J9UU57"/>
<accession>A0A0J9UU57</accession>
<reference evidence="1" key="2">
    <citation type="journal article" date="2010" name="Nature">
        <title>Comparative genomics reveals mobile pathogenicity chromosomes in Fusarium.</title>
        <authorList>
            <person name="Ma L.J."/>
            <person name="van der Does H.C."/>
            <person name="Borkovich K.A."/>
            <person name="Coleman J.J."/>
            <person name="Daboussi M.J."/>
            <person name="Di Pietro A."/>
            <person name="Dufresne M."/>
            <person name="Freitag M."/>
            <person name="Grabherr M."/>
            <person name="Henrissat B."/>
            <person name="Houterman P.M."/>
            <person name="Kang S."/>
            <person name="Shim W.B."/>
            <person name="Woloshuk C."/>
            <person name="Xie X."/>
            <person name="Xu J.R."/>
            <person name="Antoniw J."/>
            <person name="Baker S.E."/>
            <person name="Bluhm B.H."/>
            <person name="Breakspear A."/>
            <person name="Brown D.W."/>
            <person name="Butchko R.A."/>
            <person name="Chapman S."/>
            <person name="Coulson R."/>
            <person name="Coutinho P.M."/>
            <person name="Danchin E.G."/>
            <person name="Diener A."/>
            <person name="Gale L.R."/>
            <person name="Gardiner D.M."/>
            <person name="Goff S."/>
            <person name="Hammond-Kosack K.E."/>
            <person name="Hilburn K."/>
            <person name="Hua-Van A."/>
            <person name="Jonkers W."/>
            <person name="Kazan K."/>
            <person name="Kodira C.D."/>
            <person name="Koehrsen M."/>
            <person name="Kumar L."/>
            <person name="Lee Y.H."/>
            <person name="Li L."/>
            <person name="Manners J.M."/>
            <person name="Miranda-Saavedra D."/>
            <person name="Mukherjee M."/>
            <person name="Park G."/>
            <person name="Park J."/>
            <person name="Park S.Y."/>
            <person name="Proctor R.H."/>
            <person name="Regev A."/>
            <person name="Ruiz-Roldan M.C."/>
            <person name="Sain D."/>
            <person name="Sakthikumar S."/>
            <person name="Sykes S."/>
            <person name="Schwartz D.C."/>
            <person name="Turgeon B.G."/>
            <person name="Wapinski I."/>
            <person name="Yoder O."/>
            <person name="Young S."/>
            <person name="Zeng Q."/>
            <person name="Zhou S."/>
            <person name="Galagan J."/>
            <person name="Cuomo C.A."/>
            <person name="Kistler H.C."/>
            <person name="Rep M."/>
        </authorList>
    </citation>
    <scope>NUCLEOTIDE SEQUENCE [LARGE SCALE GENOMIC DNA]</scope>
    <source>
        <strain evidence="1">4287</strain>
    </source>
</reference>
<dbReference type="KEGG" id="fox:FOXG_19031"/>
<proteinExistence type="predicted"/>
<name>A0A0J9UU57_FUSO4</name>
<evidence type="ECO:0000313" key="2">
    <source>
        <dbReference type="Proteomes" id="UP000009097"/>
    </source>
</evidence>
<evidence type="ECO:0000313" key="1">
    <source>
        <dbReference type="EMBL" id="KNB02433.1"/>
    </source>
</evidence>
<protein>
    <submittedName>
        <fullName evidence="1">Uncharacterized protein</fullName>
    </submittedName>
</protein>
<sequence length="140" mass="15486">MGMRYDMDMKTITTECLFSVGESNSHCCSPFASNSFLSFNSRHCFLELAGSSLFAGQLQHSSTDEKSLNSHCQMAFTYLAFSPFAQRWIVLVPLHFRLAGNKSGYSDIGLYLGTAGAESLTAILDGGISILEHQGLRHYW</sequence>
<dbReference type="VEuPathDB" id="FungiDB:FOXG_19031"/>
<reference evidence="1" key="1">
    <citation type="submission" date="2007-04" db="EMBL/GenBank/DDBJ databases">
        <authorList>
            <consortium name="The Broad Institute Genome Sequencing Platform"/>
            <person name="Birren B."/>
            <person name="Lander E."/>
            <person name="Galagan J."/>
            <person name="Nusbaum C."/>
            <person name="Devon K."/>
            <person name="Ma L.-J."/>
            <person name="Jaffe D."/>
            <person name="Butler J."/>
            <person name="Alvarez P."/>
            <person name="Gnerre S."/>
            <person name="Grabherr M."/>
            <person name="Kleber M."/>
            <person name="Mauceli E."/>
            <person name="Brockman W."/>
            <person name="MacCallum I.A."/>
            <person name="Young S."/>
            <person name="LaButti K."/>
            <person name="DeCaprio D."/>
            <person name="Crawford M."/>
            <person name="Koehrsen M."/>
            <person name="Engels R."/>
            <person name="Montgomery P."/>
            <person name="Pearson M."/>
            <person name="Howarth C."/>
            <person name="Larson L."/>
            <person name="White J."/>
            <person name="O'Leary S."/>
            <person name="Kodira C."/>
            <person name="Zeng Q."/>
            <person name="Yandava C."/>
            <person name="Alvarado L."/>
            <person name="Kistler C."/>
            <person name="Shim W.-B."/>
            <person name="Kang S."/>
            <person name="Woloshuk C."/>
        </authorList>
    </citation>
    <scope>NUCLEOTIDE SEQUENCE</scope>
    <source>
        <strain evidence="1">4287</strain>
    </source>
</reference>
<organism evidence="1 2">
    <name type="scientific">Fusarium oxysporum f. sp. lycopersici (strain 4287 / CBS 123668 / FGSC 9935 / NRRL 34936)</name>
    <name type="common">Fusarium vascular wilt of tomato</name>
    <dbReference type="NCBI Taxonomy" id="426428"/>
    <lineage>
        <taxon>Eukaryota</taxon>
        <taxon>Fungi</taxon>
        <taxon>Dikarya</taxon>
        <taxon>Ascomycota</taxon>
        <taxon>Pezizomycotina</taxon>
        <taxon>Sordariomycetes</taxon>
        <taxon>Hypocreomycetidae</taxon>
        <taxon>Hypocreales</taxon>
        <taxon>Nectriaceae</taxon>
        <taxon>Fusarium</taxon>
        <taxon>Fusarium oxysporum species complex</taxon>
    </lineage>
</organism>
<gene>
    <name evidence="1" type="ORF">FOXG_19031</name>
</gene>